<evidence type="ECO:0000256" key="8">
    <source>
        <dbReference type="SAM" id="MobiDB-lite"/>
    </source>
</evidence>
<keyword evidence="3" id="KW-0507">mRNA processing</keyword>
<evidence type="ECO:0000313" key="10">
    <source>
        <dbReference type="EMBL" id="KAH8996863.1"/>
    </source>
</evidence>
<name>A0AAD4QDL2_9AGAM</name>
<evidence type="ECO:0000256" key="7">
    <source>
        <dbReference type="ARBA" id="ARBA00023242"/>
    </source>
</evidence>
<comment type="similarity">
    <text evidence="2">Belongs to the pinin family.</text>
</comment>
<keyword evidence="5" id="KW-0804">Transcription</keyword>
<dbReference type="GO" id="GO:0008380">
    <property type="term" value="P:RNA splicing"/>
    <property type="evidence" value="ECO:0007669"/>
    <property type="project" value="UniProtKB-KW"/>
</dbReference>
<evidence type="ECO:0000256" key="5">
    <source>
        <dbReference type="ARBA" id="ARBA00023163"/>
    </source>
</evidence>
<feature type="compositionally biased region" description="Polar residues" evidence="8">
    <location>
        <begin position="1"/>
        <end position="10"/>
    </location>
</feature>
<feature type="compositionally biased region" description="Basic and acidic residues" evidence="8">
    <location>
        <begin position="268"/>
        <end position="281"/>
    </location>
</feature>
<evidence type="ECO:0000259" key="9">
    <source>
        <dbReference type="Pfam" id="PF04696"/>
    </source>
</evidence>
<gene>
    <name evidence="10" type="ORF">EDB92DRAFT_1842383</name>
</gene>
<evidence type="ECO:0000313" key="11">
    <source>
        <dbReference type="Proteomes" id="UP001201163"/>
    </source>
</evidence>
<feature type="region of interest" description="Disordered" evidence="8">
    <location>
        <begin position="207"/>
        <end position="294"/>
    </location>
</feature>
<evidence type="ECO:0000256" key="1">
    <source>
        <dbReference type="ARBA" id="ARBA00004123"/>
    </source>
</evidence>
<keyword evidence="7" id="KW-0539">Nucleus</keyword>
<feature type="compositionally biased region" description="Basic and acidic residues" evidence="8">
    <location>
        <begin position="207"/>
        <end position="226"/>
    </location>
</feature>
<feature type="region of interest" description="Disordered" evidence="8">
    <location>
        <begin position="1"/>
        <end position="59"/>
    </location>
</feature>
<feature type="compositionally biased region" description="Basic and acidic residues" evidence="8">
    <location>
        <begin position="43"/>
        <end position="52"/>
    </location>
</feature>
<dbReference type="EMBL" id="JAKELL010000008">
    <property type="protein sequence ID" value="KAH8996863.1"/>
    <property type="molecule type" value="Genomic_DNA"/>
</dbReference>
<sequence length="294" mass="33309">MSTDEQNQALSKDEPIDTDAIMQDNQPTQATVAAAAAPKKRPRLDLTVEPRERKRGKSMFGLLVGTLNKAKTEDEARNASEAAKKRQLIDKRLQDKLRKETDTVRRAEEAKKDKHIANRKEEETQLKNSIHRLRLPPPSQKLTLEPTRSHPPPLYYLPVVLTSSQEVFIAKRKVEATETSKKEWSTFLSERDAAINEIKEIRQRVVEEEARKQAEREAAKADEITKPDPAPTSEQTESSKLEPSPSEAKMDLDESPVEERQGSVTKQDSSRSDESERKDDPTTIQADDDDAVEY</sequence>
<organism evidence="10 11">
    <name type="scientific">Lactarius akahatsu</name>
    <dbReference type="NCBI Taxonomy" id="416441"/>
    <lineage>
        <taxon>Eukaryota</taxon>
        <taxon>Fungi</taxon>
        <taxon>Dikarya</taxon>
        <taxon>Basidiomycota</taxon>
        <taxon>Agaricomycotina</taxon>
        <taxon>Agaricomycetes</taxon>
        <taxon>Russulales</taxon>
        <taxon>Russulaceae</taxon>
        <taxon>Lactarius</taxon>
    </lineage>
</organism>
<proteinExistence type="inferred from homology"/>
<dbReference type="GO" id="GO:0071013">
    <property type="term" value="C:catalytic step 2 spliceosome"/>
    <property type="evidence" value="ECO:0007669"/>
    <property type="project" value="TreeGrafter"/>
</dbReference>
<accession>A0AAD4QDL2</accession>
<dbReference type="AlphaFoldDB" id="A0AAD4QDL2"/>
<reference evidence="10" key="1">
    <citation type="submission" date="2022-01" db="EMBL/GenBank/DDBJ databases">
        <title>Comparative genomics reveals a dynamic genome evolution in the ectomycorrhizal milk-cap (Lactarius) mushrooms.</title>
        <authorList>
            <consortium name="DOE Joint Genome Institute"/>
            <person name="Lebreton A."/>
            <person name="Tang N."/>
            <person name="Kuo A."/>
            <person name="LaButti K."/>
            <person name="Drula E."/>
            <person name="Barry K."/>
            <person name="Clum A."/>
            <person name="Lipzen A."/>
            <person name="Mousain D."/>
            <person name="Ng V."/>
            <person name="Wang R."/>
            <person name="Wang X."/>
            <person name="Dai Y."/>
            <person name="Henrissat B."/>
            <person name="Grigoriev I.V."/>
            <person name="Guerin-Laguette A."/>
            <person name="Yu F."/>
            <person name="Martin F.M."/>
        </authorList>
    </citation>
    <scope>NUCLEOTIDE SEQUENCE</scope>
    <source>
        <strain evidence="10">QP</strain>
    </source>
</reference>
<feature type="compositionally biased region" description="Basic and acidic residues" evidence="8">
    <location>
        <begin position="248"/>
        <end position="261"/>
    </location>
</feature>
<evidence type="ECO:0000256" key="6">
    <source>
        <dbReference type="ARBA" id="ARBA00023187"/>
    </source>
</evidence>
<keyword evidence="4" id="KW-0805">Transcription regulation</keyword>
<evidence type="ECO:0000256" key="3">
    <source>
        <dbReference type="ARBA" id="ARBA00022664"/>
    </source>
</evidence>
<evidence type="ECO:0000256" key="4">
    <source>
        <dbReference type="ARBA" id="ARBA00023015"/>
    </source>
</evidence>
<protein>
    <recommendedName>
        <fullName evidence="9">Pinin/SDK/MemA protein domain-containing protein</fullName>
    </recommendedName>
</protein>
<feature type="compositionally biased region" description="Basic and acidic residues" evidence="8">
    <location>
        <begin position="94"/>
        <end position="125"/>
    </location>
</feature>
<feature type="domain" description="Pinin/SDK/MemA protein" evidence="9">
    <location>
        <begin position="51"/>
        <end position="171"/>
    </location>
</feature>
<evidence type="ECO:0000256" key="2">
    <source>
        <dbReference type="ARBA" id="ARBA00010386"/>
    </source>
</evidence>
<dbReference type="Proteomes" id="UP001201163">
    <property type="component" value="Unassembled WGS sequence"/>
</dbReference>
<dbReference type="Pfam" id="PF04696">
    <property type="entry name" value="Pinin_SDK_memA"/>
    <property type="match status" value="1"/>
</dbReference>
<dbReference type="InterPro" id="IPR006786">
    <property type="entry name" value="Pinin_SDK_MemA"/>
</dbReference>
<dbReference type="PANTHER" id="PTHR12707:SF0">
    <property type="entry name" value="PININ"/>
    <property type="match status" value="1"/>
</dbReference>
<dbReference type="PANTHER" id="PTHR12707">
    <property type="entry name" value="PINN"/>
    <property type="match status" value="1"/>
</dbReference>
<dbReference type="GO" id="GO:0006397">
    <property type="term" value="P:mRNA processing"/>
    <property type="evidence" value="ECO:0007669"/>
    <property type="project" value="UniProtKB-KW"/>
</dbReference>
<comment type="subcellular location">
    <subcellularLocation>
        <location evidence="1">Nucleus</location>
    </subcellularLocation>
</comment>
<feature type="region of interest" description="Disordered" evidence="8">
    <location>
        <begin position="94"/>
        <end position="150"/>
    </location>
</feature>
<keyword evidence="6" id="KW-0508">mRNA splicing</keyword>
<comment type="caution">
    <text evidence="10">The sequence shown here is derived from an EMBL/GenBank/DDBJ whole genome shotgun (WGS) entry which is preliminary data.</text>
</comment>
<dbReference type="InterPro" id="IPR039853">
    <property type="entry name" value="Pinin"/>
</dbReference>
<keyword evidence="11" id="KW-1185">Reference proteome</keyword>